<dbReference type="InterPro" id="IPR036703">
    <property type="entry name" value="MOB_kinase_act_sf"/>
</dbReference>
<dbReference type="Gene3D" id="1.20.140.30">
    <property type="entry name" value="MOB kinase activator"/>
    <property type="match status" value="1"/>
</dbReference>
<accession>C1BU68</accession>
<protein>
    <submittedName>
        <fullName evidence="2">Mps one binder kinase activator-like 2A</fullName>
    </submittedName>
</protein>
<dbReference type="OrthoDB" id="8170117at2759"/>
<dbReference type="PANTHER" id="PTHR22599">
    <property type="entry name" value="MPS ONE BINDER KINASE ACTIVATOR-LIKE MOB"/>
    <property type="match status" value="1"/>
</dbReference>
<feature type="binding site" evidence="1">
    <location>
        <position position="170"/>
    </location>
    <ligand>
        <name>Zn(2+)</name>
        <dbReference type="ChEBI" id="CHEBI:29105"/>
    </ligand>
</feature>
<reference evidence="2" key="1">
    <citation type="submission" date="2009-06" db="EMBL/GenBank/DDBJ databases">
        <title>Lepeophtheirus salmonis ESTs and full-length cDNAs.</title>
        <authorList>
            <person name="Yasuike M."/>
            <person name="von Schalburg K."/>
            <person name="Cooper G."/>
            <person name="Leong J."/>
            <person name="Jones S.R.M."/>
            <person name="Koop B.F."/>
        </authorList>
    </citation>
    <scope>NUCLEOTIDE SEQUENCE</scope>
    <source>
        <strain evidence="2">Pacific form</strain>
        <tissue evidence="2">Whole</tissue>
    </source>
</reference>
<keyword evidence="2" id="KW-0808">Transferase</keyword>
<sequence length="218" mass="25585">MESFFEKLRIGNDPKTALRRKNFKVASARFSLHQNTLDSLMDGIDLETIIKCPVNESIEDWLASHVVEFYNKMEALYLVIISVCTPETCPVMCGGAFTYLWQDNKNYKKATRLPATQYIETLLDWVHDQIHDENLFPPNTSKSFPPNFKKVVTKIFVRLYRVFVHIYLNHFDRLKDLDAVEKANVFYKHFYLFVKEFGLLEAKDFEPLQQLNAKICDE</sequence>
<organism evidence="2">
    <name type="scientific">Lepeophtheirus salmonis</name>
    <name type="common">Salmon louse</name>
    <name type="synonym">Caligus salmonis</name>
    <dbReference type="NCBI Taxonomy" id="72036"/>
    <lineage>
        <taxon>Eukaryota</taxon>
        <taxon>Metazoa</taxon>
        <taxon>Ecdysozoa</taxon>
        <taxon>Arthropoda</taxon>
        <taxon>Crustacea</taxon>
        <taxon>Multicrustacea</taxon>
        <taxon>Hexanauplia</taxon>
        <taxon>Copepoda</taxon>
        <taxon>Siphonostomatoida</taxon>
        <taxon>Caligidae</taxon>
        <taxon>Lepeophtheirus</taxon>
    </lineage>
</organism>
<dbReference type="InterPro" id="IPR005301">
    <property type="entry name" value="MOB_kinase_act_fam"/>
</dbReference>
<dbReference type="EMBL" id="BT121030">
    <property type="protein sequence ID" value="ADD37960.1"/>
    <property type="molecule type" value="mRNA"/>
</dbReference>
<dbReference type="GO" id="GO:0016301">
    <property type="term" value="F:kinase activity"/>
    <property type="evidence" value="ECO:0007669"/>
    <property type="project" value="UniProtKB-KW"/>
</dbReference>
<feature type="binding site" evidence="1">
    <location>
        <position position="84"/>
    </location>
    <ligand>
        <name>Zn(2+)</name>
        <dbReference type="ChEBI" id="CHEBI:29105"/>
    </ligand>
</feature>
<dbReference type="SMART" id="SM01388">
    <property type="entry name" value="Mob1_phocein"/>
    <property type="match status" value="1"/>
</dbReference>
<keyword evidence="1" id="KW-0479">Metal-binding</keyword>
<dbReference type="EMBL" id="BT078147">
    <property type="protein sequence ID" value="ACO12571.1"/>
    <property type="molecule type" value="mRNA"/>
</dbReference>
<feature type="binding site" evidence="1">
    <location>
        <position position="89"/>
    </location>
    <ligand>
        <name>Zn(2+)</name>
        <dbReference type="ChEBI" id="CHEBI:29105"/>
    </ligand>
</feature>
<evidence type="ECO:0000313" key="2">
    <source>
        <dbReference type="EMBL" id="ACO12571.1"/>
    </source>
</evidence>
<feature type="binding site" evidence="1">
    <location>
        <position position="165"/>
    </location>
    <ligand>
        <name>Zn(2+)</name>
        <dbReference type="ChEBI" id="CHEBI:29105"/>
    </ligand>
</feature>
<keyword evidence="2" id="KW-0418">Kinase</keyword>
<dbReference type="AlphaFoldDB" id="C1BU68"/>
<reference evidence="3" key="2">
    <citation type="submission" date="2010-03" db="EMBL/GenBank/DDBJ databases">
        <title>Atlantic Lepeophtheirus salmonis ESTs and full-length cDNAs.</title>
        <authorList>
            <person name="Yasuike M."/>
            <person name="von Schalburg K."/>
            <person name="Cooper G."/>
            <person name="Leong J."/>
            <person name="Nilsen F."/>
            <person name="Jones S.R.M."/>
            <person name="Koop B.F."/>
        </authorList>
    </citation>
    <scope>NUCLEOTIDE SEQUENCE</scope>
    <source>
        <strain evidence="3">Atlantic form</strain>
        <tissue evidence="3">Mixed tissue</tissue>
    </source>
</reference>
<gene>
    <name evidence="2" type="primary">MOL2A</name>
</gene>
<dbReference type="SUPFAM" id="SSF101152">
    <property type="entry name" value="Mob1/phocein"/>
    <property type="match status" value="1"/>
</dbReference>
<keyword evidence="1" id="KW-0862">Zinc</keyword>
<proteinExistence type="evidence at transcript level"/>
<dbReference type="Pfam" id="PF03637">
    <property type="entry name" value="Mob1_phocein"/>
    <property type="match status" value="1"/>
</dbReference>
<name>C1BU68_LEPSM</name>
<evidence type="ECO:0000256" key="1">
    <source>
        <dbReference type="PIRSR" id="PIRSR605301-1"/>
    </source>
</evidence>
<evidence type="ECO:0000313" key="3">
    <source>
        <dbReference type="EMBL" id="ADD37960.1"/>
    </source>
</evidence>